<dbReference type="EMBL" id="QTJU01000005">
    <property type="protein sequence ID" value="RFM27268.1"/>
    <property type="molecule type" value="Genomic_DNA"/>
</dbReference>
<comment type="caution">
    <text evidence="3">The sequence shown here is derived from an EMBL/GenBank/DDBJ whole genome shotgun (WGS) entry which is preliminary data.</text>
</comment>
<sequence length="90" mass="9619">MHAQWKVVVITGASSGMGEATARKLVQQGAAQSELGHDITSPKVKALYGNLTNMPKMDEEAIAYAVIYGISQPGNINVNEIVLRPPGQTR</sequence>
<name>A0A3E1NHK2_9BACT</name>
<dbReference type="InterPro" id="IPR036291">
    <property type="entry name" value="NAD(P)-bd_dom_sf"/>
</dbReference>
<evidence type="ECO:0000256" key="2">
    <source>
        <dbReference type="ARBA" id="ARBA00023002"/>
    </source>
</evidence>
<dbReference type="Proteomes" id="UP000261284">
    <property type="component" value="Unassembled WGS sequence"/>
</dbReference>
<comment type="similarity">
    <text evidence="1">Belongs to the short-chain dehydrogenases/reductases (SDR) family.</text>
</comment>
<proteinExistence type="inferred from homology"/>
<dbReference type="Pfam" id="PF00106">
    <property type="entry name" value="adh_short"/>
    <property type="match status" value="1"/>
</dbReference>
<dbReference type="PANTHER" id="PTHR43115:SF4">
    <property type="entry name" value="DEHYDROGENASE_REDUCTASE SDR FAMILY MEMBER 11"/>
    <property type="match status" value="1"/>
</dbReference>
<dbReference type="AlphaFoldDB" id="A0A3E1NHK2"/>
<accession>A0A3E1NHK2</accession>
<dbReference type="SUPFAM" id="SSF51735">
    <property type="entry name" value="NAD(P)-binding Rossmann-fold domains"/>
    <property type="match status" value="1"/>
</dbReference>
<organism evidence="3 4">
    <name type="scientific">Deminuibacter soli</name>
    <dbReference type="NCBI Taxonomy" id="2291815"/>
    <lineage>
        <taxon>Bacteria</taxon>
        <taxon>Pseudomonadati</taxon>
        <taxon>Bacteroidota</taxon>
        <taxon>Chitinophagia</taxon>
        <taxon>Chitinophagales</taxon>
        <taxon>Chitinophagaceae</taxon>
        <taxon>Deminuibacter</taxon>
    </lineage>
</organism>
<evidence type="ECO:0000313" key="3">
    <source>
        <dbReference type="EMBL" id="RFM27268.1"/>
    </source>
</evidence>
<reference evidence="3 4" key="1">
    <citation type="submission" date="2018-08" db="EMBL/GenBank/DDBJ databases">
        <title>Chitinophagaceae sp. K23C18032701, a novel bacterium isolated from forest soil.</title>
        <authorList>
            <person name="Wang C."/>
        </authorList>
    </citation>
    <scope>NUCLEOTIDE SEQUENCE [LARGE SCALE GENOMIC DNA]</scope>
    <source>
        <strain evidence="3 4">K23C18032701</strain>
    </source>
</reference>
<evidence type="ECO:0000256" key="1">
    <source>
        <dbReference type="ARBA" id="ARBA00006484"/>
    </source>
</evidence>
<protein>
    <submittedName>
        <fullName evidence="3">SDR family NAD(P)-dependent oxidoreductase</fullName>
    </submittedName>
</protein>
<gene>
    <name evidence="3" type="ORF">DXN05_14645</name>
</gene>
<dbReference type="GO" id="GO:0016491">
    <property type="term" value="F:oxidoreductase activity"/>
    <property type="evidence" value="ECO:0007669"/>
    <property type="project" value="UniProtKB-KW"/>
</dbReference>
<dbReference type="InterPro" id="IPR002347">
    <property type="entry name" value="SDR_fam"/>
</dbReference>
<evidence type="ECO:0000313" key="4">
    <source>
        <dbReference type="Proteomes" id="UP000261284"/>
    </source>
</evidence>
<keyword evidence="4" id="KW-1185">Reference proteome</keyword>
<keyword evidence="2" id="KW-0560">Oxidoreductase</keyword>
<dbReference type="Gene3D" id="3.40.50.720">
    <property type="entry name" value="NAD(P)-binding Rossmann-like Domain"/>
    <property type="match status" value="1"/>
</dbReference>
<dbReference type="PANTHER" id="PTHR43115">
    <property type="entry name" value="DEHYDROGENASE/REDUCTASE SDR FAMILY MEMBER 11"/>
    <property type="match status" value="1"/>
</dbReference>